<evidence type="ECO:0000256" key="3">
    <source>
        <dbReference type="ARBA" id="ARBA00022475"/>
    </source>
</evidence>
<dbReference type="InterPro" id="IPR000515">
    <property type="entry name" value="MetI-like"/>
</dbReference>
<proteinExistence type="inferred from homology"/>
<keyword evidence="4 7" id="KW-0812">Transmembrane</keyword>
<comment type="similarity">
    <text evidence="7">Belongs to the binding-protein-dependent transport system permease family.</text>
</comment>
<feature type="transmembrane region" description="Helical" evidence="7">
    <location>
        <begin position="258"/>
        <end position="280"/>
    </location>
</feature>
<feature type="transmembrane region" description="Helical" evidence="7">
    <location>
        <begin position="217"/>
        <end position="238"/>
    </location>
</feature>
<dbReference type="Proteomes" id="UP001156702">
    <property type="component" value="Unassembled WGS sequence"/>
</dbReference>
<protein>
    <submittedName>
        <fullName evidence="9">Peptide ABC transporter permease</fullName>
    </submittedName>
</protein>
<organism evidence="9 10">
    <name type="scientific">Shinella yambaruensis</name>
    <dbReference type="NCBI Taxonomy" id="415996"/>
    <lineage>
        <taxon>Bacteria</taxon>
        <taxon>Pseudomonadati</taxon>
        <taxon>Pseudomonadota</taxon>
        <taxon>Alphaproteobacteria</taxon>
        <taxon>Hyphomicrobiales</taxon>
        <taxon>Rhizobiaceae</taxon>
        <taxon>Shinella</taxon>
    </lineage>
</organism>
<keyword evidence="2 7" id="KW-0813">Transport</keyword>
<evidence type="ECO:0000256" key="6">
    <source>
        <dbReference type="ARBA" id="ARBA00023136"/>
    </source>
</evidence>
<dbReference type="PANTHER" id="PTHR43386:SF25">
    <property type="entry name" value="PEPTIDE ABC TRANSPORTER PERMEASE PROTEIN"/>
    <property type="match status" value="1"/>
</dbReference>
<dbReference type="Pfam" id="PF00528">
    <property type="entry name" value="BPD_transp_1"/>
    <property type="match status" value="1"/>
</dbReference>
<comment type="caution">
    <text evidence="9">The sequence shown here is derived from an EMBL/GenBank/DDBJ whole genome shotgun (WGS) entry which is preliminary data.</text>
</comment>
<evidence type="ECO:0000313" key="10">
    <source>
        <dbReference type="Proteomes" id="UP001156702"/>
    </source>
</evidence>
<evidence type="ECO:0000256" key="7">
    <source>
        <dbReference type="RuleBase" id="RU363032"/>
    </source>
</evidence>
<dbReference type="Gene3D" id="1.10.3720.10">
    <property type="entry name" value="MetI-like"/>
    <property type="match status" value="1"/>
</dbReference>
<dbReference type="PROSITE" id="PS50928">
    <property type="entry name" value="ABC_TM1"/>
    <property type="match status" value="1"/>
</dbReference>
<evidence type="ECO:0000256" key="5">
    <source>
        <dbReference type="ARBA" id="ARBA00022989"/>
    </source>
</evidence>
<feature type="transmembrane region" description="Helical" evidence="7">
    <location>
        <begin position="34"/>
        <end position="52"/>
    </location>
</feature>
<dbReference type="InterPro" id="IPR035906">
    <property type="entry name" value="MetI-like_sf"/>
</dbReference>
<sequence>MTVLQAHEDHPAPVTRKKPAGILLSTLRTPKGRVGAILLGFVVLLAILGPYLTSVDPEELVGIPFDPPGTDGRLFGTDYLGHDTLSRFLHGGRVIMVLAAVSALLGVGLGTAFGLIAAYVKGTVGAIVMRALDVLLCFPALVLTLLVASMIGTSLPLVCIVVALSHVPRTARVIYASALQLSEREFVVYAEMIGASRFAVMLRELLPNLAGLVALELGLRATWSIGIVASLSFIGLGVQPPAADWGLMINENQPGLLFQPWPVLLPVAAICIATIGANLFTDAFSQKTAGVSRTITSGSE</sequence>
<keyword evidence="6 7" id="KW-0472">Membrane</keyword>
<dbReference type="RefSeq" id="WP_244768653.1">
    <property type="nucleotide sequence ID" value="NZ_BSOP01000030.1"/>
</dbReference>
<keyword evidence="5 7" id="KW-1133">Transmembrane helix</keyword>
<keyword evidence="10" id="KW-1185">Reference proteome</keyword>
<feature type="transmembrane region" description="Helical" evidence="7">
    <location>
        <begin position="141"/>
        <end position="166"/>
    </location>
</feature>
<evidence type="ECO:0000313" key="9">
    <source>
        <dbReference type="EMBL" id="GLR52504.1"/>
    </source>
</evidence>
<evidence type="ECO:0000256" key="1">
    <source>
        <dbReference type="ARBA" id="ARBA00004651"/>
    </source>
</evidence>
<evidence type="ECO:0000259" key="8">
    <source>
        <dbReference type="PROSITE" id="PS50928"/>
    </source>
</evidence>
<gene>
    <name evidence="9" type="ORF">GCM10007923_37180</name>
</gene>
<feature type="domain" description="ABC transmembrane type-1" evidence="8">
    <location>
        <begin position="92"/>
        <end position="276"/>
    </location>
</feature>
<dbReference type="SUPFAM" id="SSF161098">
    <property type="entry name" value="MetI-like"/>
    <property type="match status" value="1"/>
</dbReference>
<dbReference type="EMBL" id="BSOP01000030">
    <property type="protein sequence ID" value="GLR52504.1"/>
    <property type="molecule type" value="Genomic_DNA"/>
</dbReference>
<reference evidence="10" key="1">
    <citation type="journal article" date="2019" name="Int. J. Syst. Evol. Microbiol.">
        <title>The Global Catalogue of Microorganisms (GCM) 10K type strain sequencing project: providing services to taxonomists for standard genome sequencing and annotation.</title>
        <authorList>
            <consortium name="The Broad Institute Genomics Platform"/>
            <consortium name="The Broad Institute Genome Sequencing Center for Infectious Disease"/>
            <person name="Wu L."/>
            <person name="Ma J."/>
        </authorList>
    </citation>
    <scope>NUCLEOTIDE SEQUENCE [LARGE SCALE GENOMIC DNA]</scope>
    <source>
        <strain evidence="10">NBRC 102122</strain>
    </source>
</reference>
<keyword evidence="3" id="KW-1003">Cell membrane</keyword>
<dbReference type="CDD" id="cd06261">
    <property type="entry name" value="TM_PBP2"/>
    <property type="match status" value="1"/>
</dbReference>
<dbReference type="PANTHER" id="PTHR43386">
    <property type="entry name" value="OLIGOPEPTIDE TRANSPORT SYSTEM PERMEASE PROTEIN APPC"/>
    <property type="match status" value="1"/>
</dbReference>
<evidence type="ECO:0000256" key="4">
    <source>
        <dbReference type="ARBA" id="ARBA00022692"/>
    </source>
</evidence>
<feature type="transmembrane region" description="Helical" evidence="7">
    <location>
        <begin position="94"/>
        <end position="120"/>
    </location>
</feature>
<comment type="subcellular location">
    <subcellularLocation>
        <location evidence="1 7">Cell membrane</location>
        <topology evidence="1 7">Multi-pass membrane protein</topology>
    </subcellularLocation>
</comment>
<dbReference type="InterPro" id="IPR050366">
    <property type="entry name" value="BP-dependent_transpt_permease"/>
</dbReference>
<evidence type="ECO:0000256" key="2">
    <source>
        <dbReference type="ARBA" id="ARBA00022448"/>
    </source>
</evidence>
<accession>A0ABQ5ZL83</accession>
<name>A0ABQ5ZL83_9HYPH</name>